<feature type="domain" description="NUP210 Ig-like" evidence="15">
    <location>
        <begin position="237"/>
        <end position="332"/>
    </location>
</feature>
<feature type="chain" id="PRO_5042907974" evidence="11">
    <location>
        <begin position="24"/>
        <end position="1861"/>
    </location>
</feature>
<feature type="domain" description="NUP210 Ig-like" evidence="18">
    <location>
        <begin position="845"/>
        <end position="911"/>
    </location>
</feature>
<keyword evidence="4 11" id="KW-0732">Signal</keyword>
<dbReference type="Pfam" id="PF22957">
    <property type="entry name" value="NUP210_Ig"/>
    <property type="match status" value="1"/>
</dbReference>
<dbReference type="PANTHER" id="PTHR23019:SF0">
    <property type="entry name" value="NUCLEAR PORE MEMBRANE GLYCOPROTEIN 210"/>
    <property type="match status" value="1"/>
</dbReference>
<evidence type="ECO:0000259" key="17">
    <source>
        <dbReference type="Pfam" id="PF22969"/>
    </source>
</evidence>
<keyword evidence="3 10" id="KW-0812">Transmembrane</keyword>
<comment type="similarity">
    <text evidence="2">Belongs to the NUP210 family.</text>
</comment>
<dbReference type="InterPro" id="IPR055094">
    <property type="entry name" value="NUP210_Ig15"/>
</dbReference>
<evidence type="ECO:0000259" key="14">
    <source>
        <dbReference type="Pfam" id="PF22962"/>
    </source>
</evidence>
<evidence type="ECO:0000256" key="2">
    <source>
        <dbReference type="ARBA" id="ARBA00007313"/>
    </source>
</evidence>
<dbReference type="Pfam" id="PF22967">
    <property type="entry name" value="Ig_NUP210_1st"/>
    <property type="match status" value="1"/>
</dbReference>
<dbReference type="InterPro" id="IPR058779">
    <property type="entry name" value="Ig_NUP210_13th"/>
</dbReference>
<dbReference type="InterPro" id="IPR055099">
    <property type="entry name" value="Ig_NUP210_7th"/>
</dbReference>
<comment type="caution">
    <text evidence="22">The sequence shown here is derived from an EMBL/GenBank/DDBJ whole genome shotgun (WGS) entry which is preliminary data.</text>
</comment>
<feature type="domain" description="NUP210 Ig-like" evidence="21">
    <location>
        <begin position="1101"/>
        <end position="1213"/>
    </location>
</feature>
<evidence type="ECO:0000256" key="1">
    <source>
        <dbReference type="ARBA" id="ARBA00004590"/>
    </source>
</evidence>
<accession>A0AAN5CZC1</accession>
<evidence type="ECO:0000259" key="13">
    <source>
        <dbReference type="Pfam" id="PF22959"/>
    </source>
</evidence>
<keyword evidence="8" id="KW-0539">Nucleus</keyword>
<feature type="domain" description="NUP210 Ig-like" evidence="13">
    <location>
        <begin position="1300"/>
        <end position="1400"/>
    </location>
</feature>
<dbReference type="GO" id="GO:0005643">
    <property type="term" value="C:nuclear pore"/>
    <property type="evidence" value="ECO:0007669"/>
    <property type="project" value="TreeGrafter"/>
</dbReference>
<dbReference type="InterPro" id="IPR056897">
    <property type="entry name" value="Ig_NUP210_4th"/>
</dbReference>
<keyword evidence="5 10" id="KW-1133">Transmembrane helix</keyword>
<evidence type="ECO:0000259" key="18">
    <source>
        <dbReference type="Pfam" id="PF24902"/>
    </source>
</evidence>
<feature type="domain" description="NUP210 C-terminal Ig-like" evidence="12">
    <location>
        <begin position="1480"/>
        <end position="1652"/>
    </location>
</feature>
<feature type="signal peptide" evidence="11">
    <location>
        <begin position="1"/>
        <end position="23"/>
    </location>
</feature>
<dbReference type="EMBL" id="BTRK01000005">
    <property type="protein sequence ID" value="GMR53464.1"/>
    <property type="molecule type" value="Genomic_DNA"/>
</dbReference>
<reference evidence="23" key="1">
    <citation type="submission" date="2022-10" db="EMBL/GenBank/DDBJ databases">
        <title>Genome assembly of Pristionchus species.</title>
        <authorList>
            <person name="Yoshida K."/>
            <person name="Sommer R.J."/>
        </authorList>
    </citation>
    <scope>NUCLEOTIDE SEQUENCE [LARGE SCALE GENOMIC DNA]</scope>
    <source>
        <strain evidence="23">RS5460</strain>
    </source>
</reference>
<evidence type="ECO:0000259" key="21">
    <source>
        <dbReference type="Pfam" id="PF26181"/>
    </source>
</evidence>
<evidence type="ECO:0000256" key="9">
    <source>
        <dbReference type="SAM" id="MobiDB-lite"/>
    </source>
</evidence>
<dbReference type="Pfam" id="PF24935">
    <property type="entry name" value="Ig_NUP210_6th"/>
    <property type="match status" value="1"/>
</dbReference>
<feature type="transmembrane region" description="Helical" evidence="10">
    <location>
        <begin position="1750"/>
        <end position="1771"/>
    </location>
</feature>
<sequence>QMAGSGGRAQFFLFLLSLSLSIAYRLDRPRLLLPYSPSTSVRAELHVSDPEGGCFEWQSSRFQDIEVVPIGSHGRDCSDRAEVRTTSKVAGNVSAMVHAIDQQSRTRLSCEVRVDYIATIEILTTTNVIFVDAVPVMMQIQARNNRGAAFSTLGALPFEWSLTEDDAIGERPIRIVPFSASEWEGKPEVMELESEGKKGHSVLVEGVTTGWSILTAKLAQPFFKTVTSHSLEVVVVANLQLLPSYTLYVPVHTVIPFQVDIIRQQTAHRVSMPSNQYHLRVEDSSICSLDTYSSSVTALKKGTTEITLLSHNVESKLEGVSPPSTLIHVTEPKKIKWNVNGDNWVLEVGRNYKLHLTLFDSRDNIMYISDEARFETDIPAEYFTITHQSKNGTYFEVIAKGSGHSLLKSRFTSILVNDREMEIGDQVKGEQIVDVVDPMEISPALLVLPLTLSAKRSEWAMQTKGGSGAVEWRVEDDSIVSIGLSTGLVTSSHLGETTIIAVDMRNRAHSAQATVRVVEVNEISIGKTRVESVEGGTLWLNVQHFGVSEKGERIAITDCRAIDLSVHIEDENVFRRAEKIASRLPLEGSGCVSIPLTAIQSGDTKVTLELGGQKLSVSHHLSVYPSLTSALISDRLLLGVGSTCALRVKGGPRPWILDSSAAYQKSSVVNGKASSSIHESLVEIRCGNEGGTTEVEVEVGNGVTPTNVLPAKEKISVRVCCIAPSRVVIQGERDLPSRHSLIEACPSHTKSLFVSSLMHLSLVGYGRCEAEGEELQLVSVSSLSVKWSTDNEELLQIEQRGVDIEGVIVRPTGIPGAVKIEADCGNNLKTAIELRLFDKATVSQSSLVLWNDPSVNGEVRVEGGSGHFLIKSSSPDPLFHHTFLDGLIKISPRSVGSSLLRIHDQCIDDSVIEVRVKVTDIEQIGIDAPQYVEVGRTVDVYLRAVDENGESFSDDVTHLMQLELKASSDDVSLEKVSSNRYSMTAIRVGGVSLSATGRSSRPSSEVLSSSPHSVQIFSPILLFPKVVTLLSESTFQLEVVGGPSPTPAISFSLNDSSIASVSANALIKSGTSFGYSSVTGSIHFGDSRVSKDSVVVRVVRMSGVSIVVSASQVEKGTRILARVEGIDDGQNPFAFGGARHPLTIKWSLNDTDVFSMVSPFGYSLRESDLNRFSIWLDATQTGVASLSVSVKQHQQAHEHFSKKATEYTYQVELKSILPLSLSSPDIQTGSILLTPGGSIQLSSNWPSSQVKYRIPKEHSHLISLSGSGFIISKGSQGVGNVEIIREGRVLLATVEIVQPTTIDVKVDPELEAAEDSHLTALPLGSTLKLTVVYRDTNGRSIHGETIGNSLLFRPHRFDLTTIEGRNNNRTLSVRLIREGETVLKIWDPSTPSLSSFVRLSCKDAMAPSSEVIVSTDLICLRSPLKKSQQNEWKSSDSKVLRPLDALSGVFIASSPGTAHIHLSSAASSHNLHTTLRVIQPSTIVFSSSSPSWISNIHSSFRFPLLIGTNESLQEVARRKKYSAIDCGDLSLSLSSPLSAPFDCSISFTESGQPGSASALFHAKSYFDPIKGEYGCAISEQSASSSPSLFESPPSSVDISASWVVDGRHLHNTATIPFYPAFSIIEQEIQLSNYDKESGILSIRVAKHISSDIVVTSCGEAVHVKEIHSIPSDQSKTVHKEGTVKWIQLILNDKSSSTGDECVVKVESIKTGQKVEVPVRITLVGETARRAYRELESKGFIDFCLFFFSRFSYLIPNLIGAVLVLIIAILAWRRLVSSRTTYGQANHHNQSAFLSGAPSPSHSNSSLGASFNWSRDSSLADPQFHSTPRDQLRQLSMSPQSNTIFSNGDAAHQYSRRKAGQF</sequence>
<dbReference type="InterPro" id="IPR008964">
    <property type="entry name" value="Invasin/intimin_cell_adhesion"/>
</dbReference>
<comment type="subcellular location">
    <subcellularLocation>
        <location evidence="1">Nucleus membrane</location>
        <topology evidence="1">Single-pass membrane protein</topology>
    </subcellularLocation>
</comment>
<evidence type="ECO:0000256" key="4">
    <source>
        <dbReference type="ARBA" id="ARBA00022729"/>
    </source>
</evidence>
<evidence type="ECO:0000256" key="3">
    <source>
        <dbReference type="ARBA" id="ARBA00022692"/>
    </source>
</evidence>
<dbReference type="PANTHER" id="PTHR23019">
    <property type="entry name" value="NUCLEAR PORE MEMBRANE GLYCOPROTEIN GP210-RELATED"/>
    <property type="match status" value="1"/>
</dbReference>
<protein>
    <submittedName>
        <fullName evidence="22">Uncharacterized protein</fullName>
    </submittedName>
</protein>
<evidence type="ECO:0000256" key="6">
    <source>
        <dbReference type="ARBA" id="ARBA00023136"/>
    </source>
</evidence>
<dbReference type="InterPro" id="IPR055096">
    <property type="entry name" value="Ig_NUP210_1st"/>
</dbReference>
<dbReference type="InterPro" id="IPR055095">
    <property type="entry name" value="NUP210_Ig_C"/>
</dbReference>
<evidence type="ECO:0000313" key="22">
    <source>
        <dbReference type="EMBL" id="GMR53464.1"/>
    </source>
</evidence>
<dbReference type="Pfam" id="PF26182">
    <property type="entry name" value="Ig_NUP210_5th"/>
    <property type="match status" value="1"/>
</dbReference>
<evidence type="ECO:0000313" key="23">
    <source>
        <dbReference type="Proteomes" id="UP001328107"/>
    </source>
</evidence>
<dbReference type="Pfam" id="PF24991">
    <property type="entry name" value="Ig_NUP210_4th"/>
    <property type="match status" value="1"/>
</dbReference>
<evidence type="ECO:0000259" key="19">
    <source>
        <dbReference type="Pfam" id="PF24935"/>
    </source>
</evidence>
<evidence type="ECO:0000256" key="8">
    <source>
        <dbReference type="ARBA" id="ARBA00023242"/>
    </source>
</evidence>
<dbReference type="Proteomes" id="UP001328107">
    <property type="component" value="Unassembled WGS sequence"/>
</dbReference>
<organism evidence="22 23">
    <name type="scientific">Pristionchus mayeri</name>
    <dbReference type="NCBI Taxonomy" id="1317129"/>
    <lineage>
        <taxon>Eukaryota</taxon>
        <taxon>Metazoa</taxon>
        <taxon>Ecdysozoa</taxon>
        <taxon>Nematoda</taxon>
        <taxon>Chromadorea</taxon>
        <taxon>Rhabditida</taxon>
        <taxon>Rhabditina</taxon>
        <taxon>Diplogasteromorpha</taxon>
        <taxon>Diplogasteroidea</taxon>
        <taxon>Neodiplogasteridae</taxon>
        <taxon>Pristionchus</taxon>
    </lineage>
</organism>
<dbReference type="Pfam" id="PF26181">
    <property type="entry name" value="Ig_NUP210_13th"/>
    <property type="match status" value="1"/>
</dbReference>
<proteinExistence type="inferred from homology"/>
<evidence type="ECO:0000259" key="20">
    <source>
        <dbReference type="Pfam" id="PF24991"/>
    </source>
</evidence>
<dbReference type="Pfam" id="PF22962">
    <property type="entry name" value="Ig_NUP210_7th"/>
    <property type="match status" value="1"/>
</dbReference>
<evidence type="ECO:0000259" key="16">
    <source>
        <dbReference type="Pfam" id="PF22967"/>
    </source>
</evidence>
<dbReference type="SUPFAM" id="SSF49373">
    <property type="entry name" value="Invasin/intimin cell-adhesion fragments"/>
    <property type="match status" value="1"/>
</dbReference>
<feature type="domain" description="NUP210 Ig-like" evidence="16">
    <location>
        <begin position="24"/>
        <end position="115"/>
    </location>
</feature>
<dbReference type="Pfam" id="PF24902">
    <property type="entry name" value="Ig_NUP210_9th"/>
    <property type="match status" value="1"/>
</dbReference>
<feature type="domain" description="NUP210 Ig-like" evidence="19">
    <location>
        <begin position="527"/>
        <end position="609"/>
    </location>
</feature>
<keyword evidence="6 10" id="KW-0472">Membrane</keyword>
<evidence type="ECO:0000259" key="12">
    <source>
        <dbReference type="Pfam" id="PF22957"/>
    </source>
</evidence>
<keyword evidence="7" id="KW-0325">Glycoprotein</keyword>
<evidence type="ECO:0000256" key="10">
    <source>
        <dbReference type="SAM" id="Phobius"/>
    </source>
</evidence>
<feature type="region of interest" description="Disordered" evidence="9">
    <location>
        <begin position="1842"/>
        <end position="1861"/>
    </location>
</feature>
<feature type="non-terminal residue" evidence="22">
    <location>
        <position position="1"/>
    </location>
</feature>
<dbReference type="GO" id="GO:0031965">
    <property type="term" value="C:nuclear membrane"/>
    <property type="evidence" value="ECO:0007669"/>
    <property type="project" value="UniProtKB-SubCell"/>
</dbReference>
<dbReference type="InterPro" id="IPR055097">
    <property type="entry name" value="Ig_NUP210_2nd"/>
</dbReference>
<evidence type="ECO:0000256" key="7">
    <source>
        <dbReference type="ARBA" id="ARBA00023180"/>
    </source>
</evidence>
<name>A0AAN5CZC1_9BILA</name>
<feature type="domain" description="NUP210 Ig-like" evidence="14">
    <location>
        <begin position="634"/>
        <end position="721"/>
    </location>
</feature>
<dbReference type="Pfam" id="PF22969">
    <property type="entry name" value="Ig_NUP210_2nd"/>
    <property type="match status" value="1"/>
</dbReference>
<dbReference type="Pfam" id="PF22963">
    <property type="entry name" value="Ig_NUP210_3rd"/>
    <property type="match status" value="1"/>
</dbReference>
<dbReference type="InterPro" id="IPR056898">
    <property type="entry name" value="Ig_NUP210_6th"/>
</dbReference>
<dbReference type="Gene3D" id="2.60.40.1080">
    <property type="match status" value="1"/>
</dbReference>
<dbReference type="InterPro" id="IPR045197">
    <property type="entry name" value="NUP210-like"/>
</dbReference>
<gene>
    <name evidence="22" type="ORF">PMAYCL1PPCAC_23659</name>
</gene>
<evidence type="ECO:0000256" key="5">
    <source>
        <dbReference type="ARBA" id="ARBA00022989"/>
    </source>
</evidence>
<dbReference type="Pfam" id="PF22959">
    <property type="entry name" value="Ig_NUP210_15th"/>
    <property type="match status" value="1"/>
</dbReference>
<keyword evidence="23" id="KW-1185">Reference proteome</keyword>
<evidence type="ECO:0000259" key="15">
    <source>
        <dbReference type="Pfam" id="PF22963"/>
    </source>
</evidence>
<feature type="domain" description="NUP210 Ig-like" evidence="17">
    <location>
        <begin position="124"/>
        <end position="228"/>
    </location>
</feature>
<dbReference type="InterPro" id="IPR055098">
    <property type="entry name" value="Ig_NUP210_3rd"/>
</dbReference>
<evidence type="ECO:0000256" key="11">
    <source>
        <dbReference type="SAM" id="SignalP"/>
    </source>
</evidence>
<feature type="domain" description="NUP210 fourth Ig-like" evidence="20">
    <location>
        <begin position="341"/>
        <end position="417"/>
    </location>
</feature>
<dbReference type="InterPro" id="IPR056899">
    <property type="entry name" value="Ig_NUP210_9th"/>
</dbReference>